<sequence>MLAGTAGLALAIGASQILPGLGLTAADHLDPPGRTDPNVDSTPDRAADIADLYAWHTADSVNIILTLSGPQATDQPANYDPDVLYTVNISNAGSRVDTEIPIYIRFGNGPTASQAGVQVSNVPGTTSPIVGAVETDIARNGVKVRAGLFDDPFFFDLQGFMDTANTGTLSFMSNRDFFAGQNLTGVVLSIPRNRIENGNNLIDIWAETSRFGGQI</sequence>
<dbReference type="STRING" id="1648404.CP97_03180"/>
<dbReference type="AlphaFoldDB" id="A0A0H4V9V2"/>
<reference evidence="1 2" key="1">
    <citation type="journal article" date="2015" name="Int. J. Syst. Evol. Microbiol.">
        <title>Erythrobacter atlanticus sp. nov., a bacterium from ocean sediment able to degrade polycyclic aromatic hydrocarbons.</title>
        <authorList>
            <person name="Zhuang L."/>
            <person name="Liu Y."/>
            <person name="Wang L."/>
            <person name="Wang W."/>
            <person name="Shao Z."/>
        </authorList>
    </citation>
    <scope>NUCLEOTIDE SEQUENCE [LARGE SCALE GENOMIC DNA]</scope>
    <source>
        <strain evidence="2">s21-N3</strain>
    </source>
</reference>
<dbReference type="Pfam" id="PF14224">
    <property type="entry name" value="DUF4331"/>
    <property type="match status" value="1"/>
</dbReference>
<proteinExistence type="predicted"/>
<protein>
    <recommendedName>
        <fullName evidence="3">DUF4331 domain-containing protein</fullName>
    </recommendedName>
</protein>
<evidence type="ECO:0000313" key="1">
    <source>
        <dbReference type="EMBL" id="AKQ41255.2"/>
    </source>
</evidence>
<gene>
    <name evidence="1" type="ORF">CP97_03180</name>
</gene>
<organism evidence="1 2">
    <name type="scientific">Aurantiacibacter atlanticus</name>
    <dbReference type="NCBI Taxonomy" id="1648404"/>
    <lineage>
        <taxon>Bacteria</taxon>
        <taxon>Pseudomonadati</taxon>
        <taxon>Pseudomonadota</taxon>
        <taxon>Alphaproteobacteria</taxon>
        <taxon>Sphingomonadales</taxon>
        <taxon>Erythrobacteraceae</taxon>
        <taxon>Aurantiacibacter</taxon>
    </lineage>
</organism>
<evidence type="ECO:0000313" key="2">
    <source>
        <dbReference type="Proteomes" id="UP000059113"/>
    </source>
</evidence>
<dbReference type="EMBL" id="CP011310">
    <property type="protein sequence ID" value="AKQ41255.2"/>
    <property type="molecule type" value="Genomic_DNA"/>
</dbReference>
<keyword evidence="2" id="KW-1185">Reference proteome</keyword>
<name>A0A0H4V9V2_9SPHN</name>
<dbReference type="KEGG" id="ery:CP97_03180"/>
<reference evidence="2" key="2">
    <citation type="submission" date="2015-04" db="EMBL/GenBank/DDBJ databases">
        <title>The complete genome sequence of Erythrobacter sp. s21-N3.</title>
        <authorList>
            <person name="Zhuang L."/>
            <person name="Liu Y."/>
            <person name="Shao Z."/>
        </authorList>
    </citation>
    <scope>NUCLEOTIDE SEQUENCE [LARGE SCALE GENOMIC DNA]</scope>
    <source>
        <strain evidence="2">s21-N3</strain>
    </source>
</reference>
<dbReference type="Proteomes" id="UP000059113">
    <property type="component" value="Chromosome"/>
</dbReference>
<evidence type="ECO:0008006" key="3">
    <source>
        <dbReference type="Google" id="ProtNLM"/>
    </source>
</evidence>
<accession>A0A0H4V9V2</accession>
<dbReference type="InterPro" id="IPR025566">
    <property type="entry name" value="DUF4331"/>
</dbReference>